<accession>A0A2H0RKD4</accession>
<dbReference type="SUPFAM" id="SSF52540">
    <property type="entry name" value="P-loop containing nucleoside triphosphate hydrolases"/>
    <property type="match status" value="2"/>
</dbReference>
<dbReference type="InterPro" id="IPR003593">
    <property type="entry name" value="AAA+_ATPase"/>
</dbReference>
<dbReference type="Gene3D" id="2.30.30.940">
    <property type="match status" value="1"/>
</dbReference>
<proteinExistence type="predicted"/>
<dbReference type="GO" id="GO:0003678">
    <property type="term" value="F:DNA helicase activity"/>
    <property type="evidence" value="ECO:0007669"/>
    <property type="project" value="InterPro"/>
</dbReference>
<sequence>MTQEQALNILKSGDNVFLTGAAGSGKTYVLNQYISYLRSHGVAVAVTASTGIAATHLNGTTIHSWSGMGINDTLTDQEIKGLSRNARTAKRISTPAVLIIDEVSMLDASRLQLVNRITRYFRSSFAPFGGLQVVVSGDFFQLPPVYKGQGEEGKMAFQGTGWQDLAPTICYLSEQHRQEDDAYLAVLNAIRDNAVDEGTYALLEERFQAEIPHAKPARLFPHNFNVDSKNDKELDQLAGKTEVFEMTSSGNKKVSQALIKSCLAPERLVVKKEAVVMFVKNNFERKVVNGTMGIIEDFDSATGYPVVRLKDGRRVVAIPDSWHVQDDSGKILAQITQIPLRLAWAITIHKSQGMSLDAAEIDLSMAFSPGMGYVALSRVRSLSGLRLLGFNNTALQVHDLVSQVDAGFKELSAIKAREVEAKDKGLLKSEHEKFLKNSGGQLAPKKEKFEEKNKKEKSTYLTDIRKKYSNAYTPWKEGDDELLTTMFQSGIAREKIGEFFKRQPGSITMRL</sequence>
<dbReference type="EMBL" id="PCYK01000001">
    <property type="protein sequence ID" value="PIR46474.1"/>
    <property type="molecule type" value="Genomic_DNA"/>
</dbReference>
<dbReference type="CDD" id="cd18037">
    <property type="entry name" value="DEXSc_Pif1_like"/>
    <property type="match status" value="1"/>
</dbReference>
<keyword evidence="2" id="KW-0067">ATP-binding</keyword>
<evidence type="ECO:0000313" key="3">
    <source>
        <dbReference type="Proteomes" id="UP000230431"/>
    </source>
</evidence>
<protein>
    <submittedName>
        <fullName evidence="2">Helicase</fullName>
    </submittedName>
</protein>
<dbReference type="AlphaFoldDB" id="A0A2H0RKD4"/>
<dbReference type="Proteomes" id="UP000230431">
    <property type="component" value="Unassembled WGS sequence"/>
</dbReference>
<organism evidence="2 3">
    <name type="scientific">Candidatus Vogelbacteria bacterium CG10_big_fil_rev_8_21_14_0_10_49_38</name>
    <dbReference type="NCBI Taxonomy" id="1975043"/>
    <lineage>
        <taxon>Bacteria</taxon>
        <taxon>Candidatus Vogeliibacteriota</taxon>
    </lineage>
</organism>
<dbReference type="Pfam" id="PF05970">
    <property type="entry name" value="PIF1"/>
    <property type="match status" value="1"/>
</dbReference>
<dbReference type="InterPro" id="IPR027417">
    <property type="entry name" value="P-loop_NTPase"/>
</dbReference>
<keyword evidence="2" id="KW-0547">Nucleotide-binding</keyword>
<dbReference type="InterPro" id="IPR051055">
    <property type="entry name" value="PIF1_helicase"/>
</dbReference>
<keyword evidence="2" id="KW-0378">Hydrolase</keyword>
<comment type="caution">
    <text evidence="2">The sequence shown here is derived from an EMBL/GenBank/DDBJ whole genome shotgun (WGS) entry which is preliminary data.</text>
</comment>
<feature type="domain" description="AAA+ ATPase" evidence="1">
    <location>
        <begin position="12"/>
        <end position="308"/>
    </location>
</feature>
<dbReference type="InterPro" id="IPR010285">
    <property type="entry name" value="DNA_helicase_pif1-like_DEAD"/>
</dbReference>
<evidence type="ECO:0000259" key="1">
    <source>
        <dbReference type="SMART" id="SM00382"/>
    </source>
</evidence>
<dbReference type="GO" id="GO:0000723">
    <property type="term" value="P:telomere maintenance"/>
    <property type="evidence" value="ECO:0007669"/>
    <property type="project" value="InterPro"/>
</dbReference>
<evidence type="ECO:0000313" key="2">
    <source>
        <dbReference type="EMBL" id="PIR46474.1"/>
    </source>
</evidence>
<dbReference type="PANTHER" id="PTHR47642">
    <property type="entry name" value="ATP-DEPENDENT DNA HELICASE"/>
    <property type="match status" value="1"/>
</dbReference>
<keyword evidence="2" id="KW-0347">Helicase</keyword>
<dbReference type="CDD" id="cd18809">
    <property type="entry name" value="SF1_C_RecD"/>
    <property type="match status" value="1"/>
</dbReference>
<feature type="non-terminal residue" evidence="2">
    <location>
        <position position="511"/>
    </location>
</feature>
<dbReference type="GO" id="GO:0006281">
    <property type="term" value="P:DNA repair"/>
    <property type="evidence" value="ECO:0007669"/>
    <property type="project" value="InterPro"/>
</dbReference>
<gene>
    <name evidence="2" type="ORF">COV08_00090</name>
</gene>
<name>A0A2H0RKD4_9BACT</name>
<dbReference type="SMART" id="SM00382">
    <property type="entry name" value="AAA"/>
    <property type="match status" value="1"/>
</dbReference>
<dbReference type="Gene3D" id="3.40.50.300">
    <property type="entry name" value="P-loop containing nucleotide triphosphate hydrolases"/>
    <property type="match status" value="1"/>
</dbReference>
<reference evidence="2 3" key="1">
    <citation type="submission" date="2017-09" db="EMBL/GenBank/DDBJ databases">
        <title>Depth-based differentiation of microbial function through sediment-hosted aquifers and enrichment of novel symbionts in the deep terrestrial subsurface.</title>
        <authorList>
            <person name="Probst A.J."/>
            <person name="Ladd B."/>
            <person name="Jarett J.K."/>
            <person name="Geller-Mcgrath D.E."/>
            <person name="Sieber C.M."/>
            <person name="Emerson J.B."/>
            <person name="Anantharaman K."/>
            <person name="Thomas B.C."/>
            <person name="Malmstrom R."/>
            <person name="Stieglmeier M."/>
            <person name="Klingl A."/>
            <person name="Woyke T."/>
            <person name="Ryan C.M."/>
            <person name="Banfield J.F."/>
        </authorList>
    </citation>
    <scope>NUCLEOTIDE SEQUENCE [LARGE SCALE GENOMIC DNA]</scope>
    <source>
        <strain evidence="2">CG10_big_fil_rev_8_21_14_0_10_49_38</strain>
    </source>
</reference>
<dbReference type="PANTHER" id="PTHR47642:SF5">
    <property type="entry name" value="ATP-DEPENDENT DNA HELICASE"/>
    <property type="match status" value="1"/>
</dbReference>